<evidence type="ECO:0000256" key="5">
    <source>
        <dbReference type="ARBA" id="ARBA00022989"/>
    </source>
</evidence>
<organism evidence="9 10">
    <name type="scientific">Lysinibacillus odysseyi 34hs-1 = NBRC 100172</name>
    <dbReference type="NCBI Taxonomy" id="1220589"/>
    <lineage>
        <taxon>Bacteria</taxon>
        <taxon>Bacillati</taxon>
        <taxon>Bacillota</taxon>
        <taxon>Bacilli</taxon>
        <taxon>Bacillales</taxon>
        <taxon>Bacillaceae</taxon>
        <taxon>Lysinibacillus</taxon>
    </lineage>
</organism>
<dbReference type="RefSeq" id="WP_036154435.1">
    <property type="nucleotide sequence ID" value="NZ_AVCX01000006.1"/>
</dbReference>
<feature type="transmembrane region" description="Helical" evidence="7">
    <location>
        <begin position="153"/>
        <end position="170"/>
    </location>
</feature>
<evidence type="ECO:0000256" key="4">
    <source>
        <dbReference type="ARBA" id="ARBA00022692"/>
    </source>
</evidence>
<dbReference type="InterPro" id="IPR002656">
    <property type="entry name" value="Acyl_transf_3_dom"/>
</dbReference>
<dbReference type="PANTHER" id="PTHR40074:SF2">
    <property type="entry name" value="O-ACETYLTRANSFERASE WECH"/>
    <property type="match status" value="1"/>
</dbReference>
<evidence type="ECO:0000256" key="1">
    <source>
        <dbReference type="ARBA" id="ARBA00004651"/>
    </source>
</evidence>
<name>A0A0A3INA1_9BACI</name>
<feature type="transmembrane region" description="Helical" evidence="7">
    <location>
        <begin position="127"/>
        <end position="146"/>
    </location>
</feature>
<dbReference type="EMBL" id="JPVP01000055">
    <property type="protein sequence ID" value="KGR84950.1"/>
    <property type="molecule type" value="Genomic_DNA"/>
</dbReference>
<feature type="transmembrane region" description="Helical" evidence="7">
    <location>
        <begin position="316"/>
        <end position="336"/>
    </location>
</feature>
<feature type="transmembrane region" description="Helical" evidence="7">
    <location>
        <begin position="210"/>
        <end position="231"/>
    </location>
</feature>
<dbReference type="Pfam" id="PF01757">
    <property type="entry name" value="Acyl_transf_3"/>
    <property type="match status" value="1"/>
</dbReference>
<evidence type="ECO:0000256" key="3">
    <source>
        <dbReference type="ARBA" id="ARBA00022475"/>
    </source>
</evidence>
<feature type="transmembrane region" description="Helical" evidence="7">
    <location>
        <begin position="243"/>
        <end position="263"/>
    </location>
</feature>
<keyword evidence="5 7" id="KW-1133">Transmembrane helix</keyword>
<dbReference type="Proteomes" id="UP000030437">
    <property type="component" value="Unassembled WGS sequence"/>
</dbReference>
<dbReference type="GO" id="GO:0005886">
    <property type="term" value="C:plasma membrane"/>
    <property type="evidence" value="ECO:0007669"/>
    <property type="project" value="UniProtKB-SubCell"/>
</dbReference>
<dbReference type="GO" id="GO:0016413">
    <property type="term" value="F:O-acetyltransferase activity"/>
    <property type="evidence" value="ECO:0007669"/>
    <property type="project" value="TreeGrafter"/>
</dbReference>
<dbReference type="OrthoDB" id="9810469at2"/>
<evidence type="ECO:0000256" key="7">
    <source>
        <dbReference type="SAM" id="Phobius"/>
    </source>
</evidence>
<evidence type="ECO:0000313" key="9">
    <source>
        <dbReference type="EMBL" id="KGR84950.1"/>
    </source>
</evidence>
<evidence type="ECO:0000259" key="8">
    <source>
        <dbReference type="Pfam" id="PF01757"/>
    </source>
</evidence>
<keyword evidence="4 7" id="KW-0812">Transmembrane</keyword>
<keyword evidence="3" id="KW-1003">Cell membrane</keyword>
<dbReference type="eggNOG" id="COG3274">
    <property type="taxonomic scope" value="Bacteria"/>
</dbReference>
<dbReference type="PANTHER" id="PTHR40074">
    <property type="entry name" value="O-ACETYLTRANSFERASE WECH"/>
    <property type="match status" value="1"/>
</dbReference>
<evidence type="ECO:0000256" key="2">
    <source>
        <dbReference type="ARBA" id="ARBA00007400"/>
    </source>
</evidence>
<dbReference type="AlphaFoldDB" id="A0A0A3INA1"/>
<dbReference type="STRING" id="1220589.CD32_10850"/>
<feature type="transmembrane region" description="Helical" evidence="7">
    <location>
        <begin position="182"/>
        <end position="198"/>
    </location>
</feature>
<dbReference type="GO" id="GO:0009246">
    <property type="term" value="P:enterobacterial common antigen biosynthetic process"/>
    <property type="evidence" value="ECO:0007669"/>
    <property type="project" value="TreeGrafter"/>
</dbReference>
<feature type="domain" description="Acyltransferase 3" evidence="8">
    <location>
        <begin position="7"/>
        <end position="336"/>
    </location>
</feature>
<reference evidence="9 10" key="1">
    <citation type="submission" date="2014-02" db="EMBL/GenBank/DDBJ databases">
        <title>Draft genome sequence of Lysinibacillus odysseyi NBRC 100172.</title>
        <authorList>
            <person name="Zhang F."/>
            <person name="Wang G."/>
            <person name="Zhang L."/>
        </authorList>
    </citation>
    <scope>NUCLEOTIDE SEQUENCE [LARGE SCALE GENOMIC DNA]</scope>
    <source>
        <strain evidence="9 10">NBRC 100172</strain>
    </source>
</reference>
<gene>
    <name evidence="9" type="ORF">CD32_10850</name>
</gene>
<comment type="similarity">
    <text evidence="2">Belongs to the acyltransferase 3 family.</text>
</comment>
<keyword evidence="10" id="KW-1185">Reference proteome</keyword>
<keyword evidence="6 7" id="KW-0472">Membrane</keyword>
<accession>A0A0A3INA1</accession>
<proteinExistence type="inferred from homology"/>
<evidence type="ECO:0000313" key="10">
    <source>
        <dbReference type="Proteomes" id="UP000030437"/>
    </source>
</evidence>
<comment type="subcellular location">
    <subcellularLocation>
        <location evidence="1">Cell membrane</location>
        <topology evidence="1">Multi-pass membrane protein</topology>
    </subcellularLocation>
</comment>
<feature type="transmembrane region" description="Helical" evidence="7">
    <location>
        <begin position="284"/>
        <end position="304"/>
    </location>
</feature>
<comment type="caution">
    <text evidence="9">The sequence shown here is derived from an EMBL/GenBank/DDBJ whole genome shotgun (WGS) entry which is preliminary data.</text>
</comment>
<feature type="transmembrane region" description="Helical" evidence="7">
    <location>
        <begin position="12"/>
        <end position="29"/>
    </location>
</feature>
<evidence type="ECO:0000256" key="6">
    <source>
        <dbReference type="ARBA" id="ARBA00023136"/>
    </source>
</evidence>
<sequence>MKPRVFFMDYLRAIAIIGVLVIHAAAPYASLYQKAEFSMWEAGIIYNSLARWCVPVFFMISGALLLGRKEESLKDFFTKRANKILIPFLFWSIFYYLWRVLAIYKSAPSFIEFRDLFLNATIYYHLWYFYALIALYLLIPMFNVFCRYATQQLVGYTVMLYLLFFGVFRYYDFLIPNKLVDYFPFTEFTGMILLGFYLGRYNQSKKLRIIIYTAGIIGAAATILRTNAFAFEQEQFSSYAFGYATPNVLAMAIALFVFFKYFITKRQEQNEQFSPGRLLKQISWTSFGIYLVHPLFLDLIRRYFQNGDEVLVHPAIGIPIQVVIGLFLSLITVTILSKIPYVKRII</sequence>
<protein>
    <recommendedName>
        <fullName evidence="8">Acyltransferase 3 domain-containing protein</fullName>
    </recommendedName>
</protein>
<feature type="transmembrane region" description="Helical" evidence="7">
    <location>
        <begin position="49"/>
        <end position="67"/>
    </location>
</feature>
<feature type="transmembrane region" description="Helical" evidence="7">
    <location>
        <begin position="88"/>
        <end position="107"/>
    </location>
</feature>